<dbReference type="InterPro" id="IPR026444">
    <property type="entry name" value="Secre_tail"/>
</dbReference>
<dbReference type="PANTHER" id="PTHR45661">
    <property type="entry name" value="SURFACE ANTIGEN"/>
    <property type="match status" value="1"/>
</dbReference>
<dbReference type="Pfam" id="PF13306">
    <property type="entry name" value="LRR_5"/>
    <property type="match status" value="3"/>
</dbReference>
<evidence type="ECO:0000313" key="5">
    <source>
        <dbReference type="Proteomes" id="UP000267268"/>
    </source>
</evidence>
<accession>A0A3Q9FUY0</accession>
<proteinExistence type="predicted"/>
<dbReference type="InterPro" id="IPR042229">
    <property type="entry name" value="Listeria/Bacterioides_rpt_sf"/>
</dbReference>
<dbReference type="InterPro" id="IPR013378">
    <property type="entry name" value="InlB-like_B-rpt"/>
</dbReference>
<dbReference type="InterPro" id="IPR032675">
    <property type="entry name" value="LRR_dom_sf"/>
</dbReference>
<evidence type="ECO:0000259" key="3">
    <source>
        <dbReference type="Pfam" id="PF18962"/>
    </source>
</evidence>
<dbReference type="OrthoDB" id="9809781at2"/>
<feature type="domain" description="Secretion system C-terminal sorting" evidence="3">
    <location>
        <begin position="1147"/>
        <end position="1213"/>
    </location>
</feature>
<dbReference type="Proteomes" id="UP000267268">
    <property type="component" value="Chromosome 2"/>
</dbReference>
<evidence type="ECO:0000313" key="4">
    <source>
        <dbReference type="EMBL" id="AZQ64987.1"/>
    </source>
</evidence>
<comment type="subcellular location">
    <subcellularLocation>
        <location evidence="1">Cell envelope</location>
    </subcellularLocation>
</comment>
<feature type="chain" id="PRO_5018625446" evidence="2">
    <location>
        <begin position="23"/>
        <end position="1215"/>
    </location>
</feature>
<dbReference type="Gene3D" id="3.80.10.10">
    <property type="entry name" value="Ribonuclease Inhibitor"/>
    <property type="match status" value="5"/>
</dbReference>
<keyword evidence="2" id="KW-0732">Signal</keyword>
<dbReference type="SUPFAM" id="SSF52058">
    <property type="entry name" value="L domain-like"/>
    <property type="match status" value="2"/>
</dbReference>
<dbReference type="Pfam" id="PF09479">
    <property type="entry name" value="Flg_new"/>
    <property type="match status" value="3"/>
</dbReference>
<gene>
    <name evidence="4" type="ORF">EI427_22460</name>
</gene>
<name>A0A3Q9FUY0_9BACT</name>
<evidence type="ECO:0000256" key="1">
    <source>
        <dbReference type="ARBA" id="ARBA00004196"/>
    </source>
</evidence>
<dbReference type="InterPro" id="IPR053139">
    <property type="entry name" value="Surface_bspA-like"/>
</dbReference>
<organism evidence="4 5">
    <name type="scientific">Flammeovirga pectinis</name>
    <dbReference type="NCBI Taxonomy" id="2494373"/>
    <lineage>
        <taxon>Bacteria</taxon>
        <taxon>Pseudomonadati</taxon>
        <taxon>Bacteroidota</taxon>
        <taxon>Cytophagia</taxon>
        <taxon>Cytophagales</taxon>
        <taxon>Flammeovirgaceae</taxon>
        <taxon>Flammeovirga</taxon>
    </lineage>
</organism>
<keyword evidence="5" id="KW-1185">Reference proteome</keyword>
<dbReference type="KEGG" id="fll:EI427_22460"/>
<sequence>MKKNLFYIFVFLLNSLSSYSQGHLLTELDVKIVDGQIINYLSSYNNIIIPPFLDGQTVTSIGESAFSHNSLTTVSLPNTVTSIGENAFSNNLLTTVILPNTVTSIGKNAFSHNSLTTVSFPNSIESIGAFAFRFNLLTSVNIPSSVIIIGEYAFSDNQLISFSLPSPVVEGAWNVSASGEEVTDLTIQYVYNYSSPHVITFSEVELKNGVITAYFGPSGKVKIPEIINGETIIEIGKGAFSHKILTSVEFPNSITTIGENSFSHNLLTAISFPSSITTIGENAFVSNKLSSVDIPNSINSIGAFAFSNNKLTSLDISSLVTIIEEGTFSYNKLTSLELPNSIITIEASAFSQNKLSSIELPNSVTTIGDGAFSANKLTSVVLPSSLKSLGAAAFFLNQLESIELPSSLTTIGDYSFSNNSLTSVEFPMLLTTIGKQAFSSNQLESIELPSSLTIIGDNAFTSNLLKSIAFPSSLKSIGQQAFSHNLLTSIVLPNSVMIIGKYAFYHNQIQSFSLPVPVIDGVWNLGVSGEEVTDFEVTYVFNSGNRLISSSEILFEDGIIKDYYGPGGIIEIPTLIDNEVVVAIGDYAFSDNVLTSVVLPNSLTTIGKGSFSGNLLSSVNIPSSVIMIGDYAFAGNSLISVVLPDLLTTLGEGIFSSNLLSSVNIPSSVSMIGDYVFSDNLLTSVVLPNSVTSIAEGAFYGNRLTSVKLPNSIKSIGARAFSFNLLKSIELPSSIINIGAFAFWDNLLLSIEIPNSVTSIAEGTFYGNRLTSVKLPNSITSIGARAFSYNGLGSFFLPHVMNEDSIFTIDGWTSSNGIEYNNGDEIFSLEDSYNINVKSYNGALVSILFKNTTGNLIIKGDIDTTYNTIDNVNFIALKGSNLELTANVSQIDNGYELFPSVVNIDNLQDNIQQVFKVVPINYRIVYHNVEYSEGISNYTIESASFDLSVPPLVEGYTFEGWYSEADFINKITEISSGSTGDITLYAKLIPVSYSINYELEGGLHHNILSYTILTSTLSLLEATKEGYTFEGWYSEADFINKITEISSGSTGDITLYAKLIPVSYSINYELKGGLHQNVLSYTILTSTLSLLEATKEGYTFEGWYSEADFINKITEIPKGSIGDITLYAKWSLNEITSLFSSEGEILIYPNPVLSSYFQLKSTIQIIKVSIFDLNGKILKTFRPEKIFDIKELPVGVYLIDIHTVKGVIHKKIIKQ</sequence>
<dbReference type="AlphaFoldDB" id="A0A3Q9FUY0"/>
<dbReference type="Pfam" id="PF18962">
    <property type="entry name" value="Por_Secre_tail"/>
    <property type="match status" value="1"/>
</dbReference>
<dbReference type="NCBIfam" id="TIGR02543">
    <property type="entry name" value="List_Bact_rpt"/>
    <property type="match status" value="3"/>
</dbReference>
<dbReference type="EMBL" id="CP034563">
    <property type="protein sequence ID" value="AZQ64987.1"/>
    <property type="molecule type" value="Genomic_DNA"/>
</dbReference>
<reference evidence="4 5" key="1">
    <citation type="submission" date="2018-12" db="EMBL/GenBank/DDBJ databases">
        <title>Flammeovirga pectinis sp. nov., isolated from the gut of the Korean scallop, Patinopecten yessoensis.</title>
        <authorList>
            <person name="Bae J.-W."/>
            <person name="Jeong Y.-S."/>
            <person name="Kang W."/>
        </authorList>
    </citation>
    <scope>NUCLEOTIDE SEQUENCE [LARGE SCALE GENOMIC DNA]</scope>
    <source>
        <strain evidence="4 5">L12M1</strain>
    </source>
</reference>
<evidence type="ECO:0000256" key="2">
    <source>
        <dbReference type="SAM" id="SignalP"/>
    </source>
</evidence>
<dbReference type="RefSeq" id="WP_126619254.1">
    <property type="nucleotide sequence ID" value="NZ_CP034563.1"/>
</dbReference>
<dbReference type="NCBIfam" id="TIGR04183">
    <property type="entry name" value="Por_Secre_tail"/>
    <property type="match status" value="1"/>
</dbReference>
<dbReference type="InterPro" id="IPR026906">
    <property type="entry name" value="LRR_5"/>
</dbReference>
<dbReference type="PANTHER" id="PTHR45661:SF3">
    <property type="entry name" value="IG-LIKE DOMAIN-CONTAINING PROTEIN"/>
    <property type="match status" value="1"/>
</dbReference>
<feature type="signal peptide" evidence="2">
    <location>
        <begin position="1"/>
        <end position="22"/>
    </location>
</feature>
<dbReference type="GO" id="GO:0030313">
    <property type="term" value="C:cell envelope"/>
    <property type="evidence" value="ECO:0007669"/>
    <property type="project" value="UniProtKB-SubCell"/>
</dbReference>
<protein>
    <submittedName>
        <fullName evidence="4">T9SS type A sorting domain-containing protein</fullName>
    </submittedName>
</protein>
<dbReference type="Gene3D" id="2.60.40.4270">
    <property type="entry name" value="Listeria-Bacteroides repeat domain"/>
    <property type="match status" value="3"/>
</dbReference>